<reference evidence="2 3" key="1">
    <citation type="submission" date="2020-08" db="EMBL/GenBank/DDBJ databases">
        <title>Novel species isolated from subtropical streams in China.</title>
        <authorList>
            <person name="Lu H."/>
        </authorList>
    </citation>
    <scope>NUCLEOTIDE SEQUENCE [LARGE SCALE GENOMIC DNA]</scope>
    <source>
        <strain evidence="2 3">NL8W</strain>
    </source>
</reference>
<keyword evidence="3" id="KW-1185">Reference proteome</keyword>
<dbReference type="RefSeq" id="WP_186953636.1">
    <property type="nucleotide sequence ID" value="NZ_JACOFX010000004.1"/>
</dbReference>
<evidence type="ECO:0000313" key="3">
    <source>
        <dbReference type="Proteomes" id="UP000646911"/>
    </source>
</evidence>
<evidence type="ECO:0000256" key="1">
    <source>
        <dbReference type="SAM" id="MobiDB-lite"/>
    </source>
</evidence>
<feature type="compositionally biased region" description="Basic residues" evidence="1">
    <location>
        <begin position="9"/>
        <end position="20"/>
    </location>
</feature>
<gene>
    <name evidence="2" type="ORF">H8L47_11020</name>
</gene>
<name>A0ABR6ZA75_9BURK</name>
<comment type="caution">
    <text evidence="2">The sequence shown here is derived from an EMBL/GenBank/DDBJ whole genome shotgun (WGS) entry which is preliminary data.</text>
</comment>
<proteinExistence type="predicted"/>
<evidence type="ECO:0000313" key="2">
    <source>
        <dbReference type="EMBL" id="MBC3908087.1"/>
    </source>
</evidence>
<accession>A0ABR6ZA75</accession>
<sequence>MHPGWNPTRRNKHVGTKAHGHGNDNRMVVPEAWGEYFLEQLGSHVLVKRQINGREMLFFVQPTRPGHFYPCSIDDICKVLAGCPDEVTAAFDFIVLRQPTRKQGILQPVWGRAAYRYEIRKQRGAAVIIEAQMPDSYIWSKSTNPEQARELKRLRQDGHHIEMTRRGVQVTRTAQSSRNTILYRTLLHEIGHHLDINRSTYEEWAAKTQATKEDYAHRFAAELYARLEQQAVVPFAPILDEIAMAQDGLDLAWFHSRDSATTS</sequence>
<organism evidence="2 3">
    <name type="scientific">Undibacterium umbellatum</name>
    <dbReference type="NCBI Taxonomy" id="2762300"/>
    <lineage>
        <taxon>Bacteria</taxon>
        <taxon>Pseudomonadati</taxon>
        <taxon>Pseudomonadota</taxon>
        <taxon>Betaproteobacteria</taxon>
        <taxon>Burkholderiales</taxon>
        <taxon>Oxalobacteraceae</taxon>
        <taxon>Undibacterium</taxon>
    </lineage>
</organism>
<dbReference type="EMBL" id="JACOFX010000004">
    <property type="protein sequence ID" value="MBC3908087.1"/>
    <property type="molecule type" value="Genomic_DNA"/>
</dbReference>
<feature type="region of interest" description="Disordered" evidence="1">
    <location>
        <begin position="1"/>
        <end position="23"/>
    </location>
</feature>
<protein>
    <submittedName>
        <fullName evidence="2">Uncharacterized protein</fullName>
    </submittedName>
</protein>
<dbReference type="Proteomes" id="UP000646911">
    <property type="component" value="Unassembled WGS sequence"/>
</dbReference>